<sequence>MHNIDSEQSIFGIKEVIQEGLCIGCGACTNQSKFATVRFNDYGELTADISKANIQELDLMGKTCPFSDSAPNENILTETIFKSEPNVTYSDVLGYYTGLMAGFSNKHRPFGSSGGIVSWLLEEILTNKTVDAVIVVGRTPDSDRFFGYKVITDPCDLQSNGTSFYYPVSYDNVLRYIQDNPGKYAITGVPCFHKALRQLKLVNPIIAQRVVLQIGIVCGQMKSSFYLEYLDRKAGKTNPLIDACFRRKDENLHADNYLFEGKFLKNNGEMQKRIVKNSDIGSNWAMGFFKPRACDFCDDVFAETADIAVMDAWLDPYISDGKGTSIVIARTNLINQFLISGQSNDMLVLNSISENNVIESQRGGLNHRRVGLRYRLHIGDSRYLPKKRVLPSATIDIWMKFEQRIRASIRAQSRSAMRIQLNSTSFDLKLFNKNMRILLYIYKWFLRLRKIATKHQNYQKEFELD</sequence>
<dbReference type="InterPro" id="IPR017896">
    <property type="entry name" value="4Fe4S_Fe-S-bd"/>
</dbReference>
<organism evidence="2 3">
    <name type="scientific">Rhodoferax lithotrophicus</name>
    <dbReference type="NCBI Taxonomy" id="2798804"/>
    <lineage>
        <taxon>Bacteria</taxon>
        <taxon>Pseudomonadati</taxon>
        <taxon>Pseudomonadota</taxon>
        <taxon>Betaproteobacteria</taxon>
        <taxon>Burkholderiales</taxon>
        <taxon>Comamonadaceae</taxon>
        <taxon>Rhodoferax</taxon>
    </lineage>
</organism>
<feature type="domain" description="4Fe-4S ferredoxin-type" evidence="1">
    <location>
        <begin position="13"/>
        <end position="42"/>
    </location>
</feature>
<dbReference type="InterPro" id="IPR007525">
    <property type="entry name" value="FrhB_FdhB_C"/>
</dbReference>
<dbReference type="InterPro" id="IPR045220">
    <property type="entry name" value="FRHB/FDHB/HCAR-like"/>
</dbReference>
<reference evidence="2 3" key="1">
    <citation type="journal article" date="2021" name="Microbiol. Spectr.">
        <title>A Single Bacterium Capable of Oxidation and Reduction of Iron at Circumneutral pH.</title>
        <authorList>
            <person name="Kato S."/>
            <person name="Ohkuma M."/>
        </authorList>
    </citation>
    <scope>NUCLEOTIDE SEQUENCE [LARGE SCALE GENOMIC DNA]</scope>
    <source>
        <strain evidence="2 3">MIZ03</strain>
    </source>
</reference>
<evidence type="ECO:0000313" key="3">
    <source>
        <dbReference type="Proteomes" id="UP000824366"/>
    </source>
</evidence>
<dbReference type="RefSeq" id="WP_223904136.1">
    <property type="nucleotide sequence ID" value="NZ_AP024238.1"/>
</dbReference>
<evidence type="ECO:0000259" key="1">
    <source>
        <dbReference type="PROSITE" id="PS51379"/>
    </source>
</evidence>
<dbReference type="Pfam" id="PF04422">
    <property type="entry name" value="FrhB_FdhB_N"/>
    <property type="match status" value="1"/>
</dbReference>
<dbReference type="Proteomes" id="UP000824366">
    <property type="component" value="Chromosome"/>
</dbReference>
<dbReference type="PANTHER" id="PTHR31332">
    <property type="entry name" value="7-HYDROXYMETHYL CHLOROPHYLL A REDUCTASE, CHLOROPLASTIC"/>
    <property type="match status" value="1"/>
</dbReference>
<dbReference type="Pfam" id="PF04432">
    <property type="entry name" value="FrhB_FdhB_C"/>
    <property type="match status" value="1"/>
</dbReference>
<evidence type="ECO:0000313" key="2">
    <source>
        <dbReference type="EMBL" id="BCO28153.1"/>
    </source>
</evidence>
<dbReference type="PANTHER" id="PTHR31332:SF0">
    <property type="entry name" value="7-HYDROXYMETHYL CHLOROPHYLL A REDUCTASE, CHLOROPLASTIC"/>
    <property type="match status" value="1"/>
</dbReference>
<protein>
    <recommendedName>
        <fullName evidence="1">4Fe-4S ferredoxin-type domain-containing protein</fullName>
    </recommendedName>
</protein>
<keyword evidence="3" id="KW-1185">Reference proteome</keyword>
<dbReference type="EMBL" id="AP024238">
    <property type="protein sequence ID" value="BCO28153.1"/>
    <property type="molecule type" value="Genomic_DNA"/>
</dbReference>
<dbReference type="PROSITE" id="PS51379">
    <property type="entry name" value="4FE4S_FER_2"/>
    <property type="match status" value="1"/>
</dbReference>
<proteinExistence type="predicted"/>
<dbReference type="InterPro" id="IPR007516">
    <property type="entry name" value="Co_F420_Hydgase/DH_bsu_N"/>
</dbReference>
<gene>
    <name evidence="2" type="ORF">MIZ03_3050</name>
</gene>
<accession>A0ABN6D947</accession>
<name>A0ABN6D947_9BURK</name>